<organism evidence="2 3">
    <name type="scientific">Kitasatospora putterlickiae</name>
    <dbReference type="NCBI Taxonomy" id="221725"/>
    <lineage>
        <taxon>Bacteria</taxon>
        <taxon>Bacillati</taxon>
        <taxon>Actinomycetota</taxon>
        <taxon>Actinomycetes</taxon>
        <taxon>Kitasatosporales</taxon>
        <taxon>Streptomycetaceae</taxon>
        <taxon>Kitasatospora</taxon>
    </lineage>
</organism>
<reference evidence="2 3" key="1">
    <citation type="journal article" date="2019" name="Int. J. Syst. Evol. Microbiol.">
        <title>The Global Catalogue of Microorganisms (GCM) 10K type strain sequencing project: providing services to taxonomists for standard genome sequencing and annotation.</title>
        <authorList>
            <consortium name="The Broad Institute Genomics Platform"/>
            <consortium name="The Broad Institute Genome Sequencing Center for Infectious Disease"/>
            <person name="Wu L."/>
            <person name="Ma J."/>
        </authorList>
    </citation>
    <scope>NUCLEOTIDE SEQUENCE [LARGE SCALE GENOMIC DNA]</scope>
    <source>
        <strain evidence="2 3">JCM 12393</strain>
    </source>
</reference>
<evidence type="ECO:0000313" key="3">
    <source>
        <dbReference type="Proteomes" id="UP001499863"/>
    </source>
</evidence>
<comment type="caution">
    <text evidence="2">The sequence shown here is derived from an EMBL/GenBank/DDBJ whole genome shotgun (WGS) entry which is preliminary data.</text>
</comment>
<sequence>MMHRMRAEYAAGGAPAGVRLWHMVRGGGSVAMCGRELDAAAPAREAVDWGRTSEICCHTCGAYLLREAPWLADEHRPRPPGEERETAWPTG</sequence>
<protein>
    <submittedName>
        <fullName evidence="2">Uncharacterized protein</fullName>
    </submittedName>
</protein>
<gene>
    <name evidence="2" type="ORF">GCM10009639_22060</name>
</gene>
<proteinExistence type="predicted"/>
<feature type="region of interest" description="Disordered" evidence="1">
    <location>
        <begin position="72"/>
        <end position="91"/>
    </location>
</feature>
<accession>A0ABN1XW82</accession>
<dbReference type="Proteomes" id="UP001499863">
    <property type="component" value="Unassembled WGS sequence"/>
</dbReference>
<name>A0ABN1XW82_9ACTN</name>
<keyword evidence="3" id="KW-1185">Reference proteome</keyword>
<evidence type="ECO:0000313" key="2">
    <source>
        <dbReference type="EMBL" id="GAA1391766.1"/>
    </source>
</evidence>
<dbReference type="EMBL" id="BAAAKJ010000115">
    <property type="protein sequence ID" value="GAA1391766.1"/>
    <property type="molecule type" value="Genomic_DNA"/>
</dbReference>
<evidence type="ECO:0000256" key="1">
    <source>
        <dbReference type="SAM" id="MobiDB-lite"/>
    </source>
</evidence>